<dbReference type="PROSITE" id="PS50097">
    <property type="entry name" value="BTB"/>
    <property type="match status" value="1"/>
</dbReference>
<dbReference type="Gene3D" id="3.30.710.10">
    <property type="entry name" value="Potassium Channel Kv1.1, Chain A"/>
    <property type="match status" value="1"/>
</dbReference>
<protein>
    <submittedName>
        <fullName evidence="2">BTB/POZ domain-containing protein</fullName>
    </submittedName>
</protein>
<dbReference type="PANTHER" id="PTHR47843">
    <property type="entry name" value="BTB DOMAIN-CONTAINING PROTEIN-RELATED"/>
    <property type="match status" value="1"/>
</dbReference>
<name>A0A0F4Z281_RASE3</name>
<sequence length="382" mass="42638">MNTTIYSLSLQDMEKEEMRCKKYAMLLVDVQQCQDMEETHAANKSSRSMQLSYIRVGNKQQSGVIPSHPPSFSPYVDSSSSLQIFASFLIDIESRVKEKKTPGQRSDNSNRAKAEMANKWEIDETDNGKAEDMILSRQMKEFSVRLKDFFHSSEYSDLVIETSDNQVFKVHKLVICGQSEVFAGMFNREWKESTTNTIKLHDDDPRVVEAMIHFLYGIDYDDSGSSSNSSSSEDSSQSSPLFNVKVYGIADKYGIETLQLRAQEKFAAAIRTGWKQDEFAHAIVEAYTKTSAATDKKSILRKVIVEVAKEHIESLMEMDEFVNALEDVGGFGADLIHALVGGTTNSGRAGRGRRGGGPPRKYVLSSLGIDQVGIRAKAQSET</sequence>
<organism evidence="2 3">
    <name type="scientific">Rasamsonia emersonii (strain ATCC 16479 / CBS 393.64 / IMI 116815)</name>
    <dbReference type="NCBI Taxonomy" id="1408163"/>
    <lineage>
        <taxon>Eukaryota</taxon>
        <taxon>Fungi</taxon>
        <taxon>Dikarya</taxon>
        <taxon>Ascomycota</taxon>
        <taxon>Pezizomycotina</taxon>
        <taxon>Eurotiomycetes</taxon>
        <taxon>Eurotiomycetidae</taxon>
        <taxon>Eurotiales</taxon>
        <taxon>Trichocomaceae</taxon>
        <taxon>Rasamsonia</taxon>
    </lineage>
</organism>
<keyword evidence="3" id="KW-1185">Reference proteome</keyword>
<dbReference type="Pfam" id="PF00651">
    <property type="entry name" value="BTB"/>
    <property type="match status" value="1"/>
</dbReference>
<dbReference type="Proteomes" id="UP000053958">
    <property type="component" value="Unassembled WGS sequence"/>
</dbReference>
<dbReference type="SUPFAM" id="SSF54695">
    <property type="entry name" value="POZ domain"/>
    <property type="match status" value="1"/>
</dbReference>
<proteinExistence type="predicted"/>
<evidence type="ECO:0000259" key="1">
    <source>
        <dbReference type="PROSITE" id="PS50097"/>
    </source>
</evidence>
<evidence type="ECO:0000313" key="2">
    <source>
        <dbReference type="EMBL" id="KKA23988.1"/>
    </source>
</evidence>
<evidence type="ECO:0000313" key="3">
    <source>
        <dbReference type="Proteomes" id="UP000053958"/>
    </source>
</evidence>
<dbReference type="GeneID" id="25314321"/>
<accession>A0A0F4Z281</accession>
<dbReference type="SMART" id="SM00225">
    <property type="entry name" value="BTB"/>
    <property type="match status" value="1"/>
</dbReference>
<dbReference type="OrthoDB" id="4227187at2759"/>
<gene>
    <name evidence="2" type="ORF">T310_1970</name>
</gene>
<dbReference type="RefSeq" id="XP_013330600.1">
    <property type="nucleotide sequence ID" value="XM_013475146.1"/>
</dbReference>
<dbReference type="AlphaFoldDB" id="A0A0F4Z281"/>
<dbReference type="CDD" id="cd18186">
    <property type="entry name" value="BTB_POZ_ZBTB_KLHL-like"/>
    <property type="match status" value="1"/>
</dbReference>
<comment type="caution">
    <text evidence="2">The sequence shown here is derived from an EMBL/GenBank/DDBJ whole genome shotgun (WGS) entry which is preliminary data.</text>
</comment>
<dbReference type="EMBL" id="LASV01000079">
    <property type="protein sequence ID" value="KKA23988.1"/>
    <property type="molecule type" value="Genomic_DNA"/>
</dbReference>
<dbReference type="STRING" id="1408163.A0A0F4Z281"/>
<dbReference type="InterPro" id="IPR011333">
    <property type="entry name" value="SKP1/BTB/POZ_sf"/>
</dbReference>
<dbReference type="PANTHER" id="PTHR47843:SF5">
    <property type="entry name" value="BTB_POZ DOMAIN PROTEIN"/>
    <property type="match status" value="1"/>
</dbReference>
<dbReference type="InterPro" id="IPR000210">
    <property type="entry name" value="BTB/POZ_dom"/>
</dbReference>
<feature type="domain" description="BTB" evidence="1">
    <location>
        <begin position="156"/>
        <end position="216"/>
    </location>
</feature>
<reference evidence="2 3" key="1">
    <citation type="submission" date="2015-04" db="EMBL/GenBank/DDBJ databases">
        <authorList>
            <person name="Heijne W.H."/>
            <person name="Fedorova N.D."/>
            <person name="Nierman W.C."/>
            <person name="Vollebregt A.W."/>
            <person name="Zhao Z."/>
            <person name="Wu L."/>
            <person name="Kumar M."/>
            <person name="Stam H."/>
            <person name="van den Berg M.A."/>
            <person name="Pel H.J."/>
        </authorList>
    </citation>
    <scope>NUCLEOTIDE SEQUENCE [LARGE SCALE GENOMIC DNA]</scope>
    <source>
        <strain evidence="2 3">CBS 393.64</strain>
    </source>
</reference>